<evidence type="ECO:0000256" key="10">
    <source>
        <dbReference type="SAM" id="Phobius"/>
    </source>
</evidence>
<evidence type="ECO:0000256" key="2">
    <source>
        <dbReference type="ARBA" id="ARBA00022448"/>
    </source>
</evidence>
<dbReference type="NCBIfam" id="TIGR03592">
    <property type="entry name" value="yidC_oxa1_cterm"/>
    <property type="match status" value="1"/>
</dbReference>
<evidence type="ECO:0000256" key="3">
    <source>
        <dbReference type="ARBA" id="ARBA00022475"/>
    </source>
</evidence>
<feature type="transmembrane region" description="Helical" evidence="10">
    <location>
        <begin position="129"/>
        <end position="145"/>
    </location>
</feature>
<evidence type="ECO:0000256" key="9">
    <source>
        <dbReference type="RuleBase" id="RU003945"/>
    </source>
</evidence>
<evidence type="ECO:0000259" key="11">
    <source>
        <dbReference type="Pfam" id="PF02096"/>
    </source>
</evidence>
<comment type="caution">
    <text evidence="12">The sequence shown here is derived from an EMBL/GenBank/DDBJ whole genome shotgun (WGS) entry which is preliminary data.</text>
</comment>
<organism evidence="12 13">
    <name type="scientific">Candidatus Berkelbacteria bacterium Licking1014_7</name>
    <dbReference type="NCBI Taxonomy" id="2017147"/>
    <lineage>
        <taxon>Bacteria</taxon>
        <taxon>Candidatus Berkelbacteria</taxon>
    </lineage>
</organism>
<dbReference type="Pfam" id="PF02096">
    <property type="entry name" value="60KD_IMP"/>
    <property type="match status" value="1"/>
</dbReference>
<protein>
    <submittedName>
        <fullName evidence="12">Preprotein translocase subunit YidC</fullName>
    </submittedName>
</protein>
<name>A0A554LJ50_9BACT</name>
<evidence type="ECO:0000256" key="4">
    <source>
        <dbReference type="ARBA" id="ARBA00022692"/>
    </source>
</evidence>
<keyword evidence="2" id="KW-0813">Transport</keyword>
<dbReference type="GO" id="GO:0032977">
    <property type="term" value="F:membrane insertase activity"/>
    <property type="evidence" value="ECO:0007669"/>
    <property type="project" value="InterPro"/>
</dbReference>
<proteinExistence type="inferred from homology"/>
<evidence type="ECO:0000256" key="1">
    <source>
        <dbReference type="ARBA" id="ARBA00004651"/>
    </source>
</evidence>
<feature type="domain" description="Membrane insertase YidC/Oxa/ALB C-terminal" evidence="11">
    <location>
        <begin position="7"/>
        <end position="205"/>
    </location>
</feature>
<evidence type="ECO:0000256" key="8">
    <source>
        <dbReference type="ARBA" id="ARBA00023186"/>
    </source>
</evidence>
<keyword evidence="3" id="KW-1003">Cell membrane</keyword>
<dbReference type="GO" id="GO:0015031">
    <property type="term" value="P:protein transport"/>
    <property type="evidence" value="ECO:0007669"/>
    <property type="project" value="UniProtKB-KW"/>
</dbReference>
<dbReference type="CDD" id="cd20070">
    <property type="entry name" value="5TM_YidC_Alb3"/>
    <property type="match status" value="1"/>
</dbReference>
<keyword evidence="6 10" id="KW-1133">Transmembrane helix</keyword>
<dbReference type="AlphaFoldDB" id="A0A554LJ50"/>
<keyword evidence="4 9" id="KW-0812">Transmembrane</keyword>
<dbReference type="GO" id="GO:0005886">
    <property type="term" value="C:plasma membrane"/>
    <property type="evidence" value="ECO:0007669"/>
    <property type="project" value="UniProtKB-SubCell"/>
</dbReference>
<evidence type="ECO:0000256" key="6">
    <source>
        <dbReference type="ARBA" id="ARBA00022989"/>
    </source>
</evidence>
<dbReference type="InterPro" id="IPR047196">
    <property type="entry name" value="YidC_ALB_C"/>
</dbReference>
<evidence type="ECO:0000256" key="5">
    <source>
        <dbReference type="ARBA" id="ARBA00022927"/>
    </source>
</evidence>
<dbReference type="InterPro" id="IPR028055">
    <property type="entry name" value="YidC/Oxa/ALB_C"/>
</dbReference>
<accession>A0A554LJ50</accession>
<reference evidence="12 13" key="1">
    <citation type="submission" date="2017-07" db="EMBL/GenBank/DDBJ databases">
        <title>Mechanisms for carbon and nitrogen cycling indicate functional differentiation within the Candidate Phyla Radiation.</title>
        <authorList>
            <person name="Danczak R.E."/>
            <person name="Johnston M.D."/>
            <person name="Kenah C."/>
            <person name="Slattery M."/>
            <person name="Wrighton K.C."/>
            <person name="Wilkins M.J."/>
        </authorList>
    </citation>
    <scope>NUCLEOTIDE SEQUENCE [LARGE SCALE GENOMIC DNA]</scope>
    <source>
        <strain evidence="12">Licking1014_7</strain>
    </source>
</reference>
<keyword evidence="5" id="KW-0653">Protein transport</keyword>
<feature type="transmembrane region" description="Helical" evidence="10">
    <location>
        <begin position="69"/>
        <end position="92"/>
    </location>
</feature>
<keyword evidence="8" id="KW-0143">Chaperone</keyword>
<evidence type="ECO:0000313" key="12">
    <source>
        <dbReference type="EMBL" id="TSC92890.1"/>
    </source>
</evidence>
<keyword evidence="7 10" id="KW-0472">Membrane</keyword>
<sequence>MPGQSLGWAIVILTILVRLALLPSTNSATRAQKKMKELQPEIQKIKEEHKDNPALQGQKTMEIYRQYKINPLSSCLPVLAQIPVMFILYFIFREIGKEGHRFDLLYSWAPVPTHLNMYFLGIDLGKPEMWVLPILAGITQFISVWQMQPIIEKDKKMDAMATMTRQMMFIFPIMTILISRSLPSALPLYWVVSTIFTIIQQKIILKKRTNTEQIVGVNVGVDLDKNLGKTDKIVQTVEKKRGIEVTVRKRE</sequence>
<dbReference type="GO" id="GO:0051205">
    <property type="term" value="P:protein insertion into membrane"/>
    <property type="evidence" value="ECO:0007669"/>
    <property type="project" value="TreeGrafter"/>
</dbReference>
<dbReference type="Proteomes" id="UP000315689">
    <property type="component" value="Unassembled WGS sequence"/>
</dbReference>
<dbReference type="InterPro" id="IPR001708">
    <property type="entry name" value="YidC/ALB3/OXA1/COX18"/>
</dbReference>
<comment type="similarity">
    <text evidence="9">Belongs to the OXA1/ALB3/YidC family.</text>
</comment>
<feature type="transmembrane region" description="Helical" evidence="10">
    <location>
        <begin position="6"/>
        <end position="25"/>
    </location>
</feature>
<dbReference type="PANTHER" id="PTHR12428">
    <property type="entry name" value="OXA1"/>
    <property type="match status" value="1"/>
</dbReference>
<evidence type="ECO:0000256" key="7">
    <source>
        <dbReference type="ARBA" id="ARBA00023136"/>
    </source>
</evidence>
<comment type="subcellular location">
    <subcellularLocation>
        <location evidence="1">Cell membrane</location>
        <topology evidence="1">Multi-pass membrane protein</topology>
    </subcellularLocation>
    <subcellularLocation>
        <location evidence="9">Membrane</location>
        <topology evidence="9">Multi-pass membrane protein</topology>
    </subcellularLocation>
</comment>
<dbReference type="EMBL" id="VMGK01000011">
    <property type="protein sequence ID" value="TSC92890.1"/>
    <property type="molecule type" value="Genomic_DNA"/>
</dbReference>
<evidence type="ECO:0000313" key="13">
    <source>
        <dbReference type="Proteomes" id="UP000315689"/>
    </source>
</evidence>
<gene>
    <name evidence="12" type="ORF">CEN89_408</name>
</gene>
<feature type="transmembrane region" description="Helical" evidence="10">
    <location>
        <begin position="166"/>
        <end position="182"/>
    </location>
</feature>
<dbReference type="PANTHER" id="PTHR12428:SF65">
    <property type="entry name" value="CYTOCHROME C OXIDASE ASSEMBLY PROTEIN COX18, MITOCHONDRIAL"/>
    <property type="match status" value="1"/>
</dbReference>